<dbReference type="OrthoDB" id="204102at2759"/>
<evidence type="ECO:0000313" key="4">
    <source>
        <dbReference type="Proteomes" id="UP000000759"/>
    </source>
</evidence>
<dbReference type="HOGENOM" id="CLU_437131_0_0_1"/>
<dbReference type="InterPro" id="IPR025789">
    <property type="entry name" value="DOT1_dom"/>
</dbReference>
<feature type="domain" description="DOT1" evidence="2">
    <location>
        <begin position="320"/>
        <end position="392"/>
    </location>
</feature>
<dbReference type="Proteomes" id="UP000000759">
    <property type="component" value="Chromosome 33"/>
</dbReference>
<evidence type="ECO:0000256" key="1">
    <source>
        <dbReference type="SAM" id="MobiDB-lite"/>
    </source>
</evidence>
<dbReference type="GO" id="GO:0031151">
    <property type="term" value="F:histone H3K79 methyltransferase activity"/>
    <property type="evidence" value="ECO:0007669"/>
    <property type="project" value="InterPro"/>
</dbReference>
<dbReference type="InterPro" id="IPR029063">
    <property type="entry name" value="SAM-dependent_MTases_sf"/>
</dbReference>
<dbReference type="PaxDb" id="2850-Phatr50632"/>
<sequence>MTPSASSKKGKTKLEEFFEVAERRKSLTSMDLWLKMTSSQSQLSTLNQRRTHNGSSKPKSSSFALKGNGRMPREYESETSLKNGLAVRKESHPPTCPKVHTSTSMGGIEGINNRPPMLLGAGHSFTRTVEGASAGISGVASDDDDSIEILKVVPSVIDSIGAAFPSEAPVTEEDEERWLQHAIRKSYEETRKVLPSKHFPPLTPRTSPRILARKRARASEKYLEPDTEGKATSSKFLKFSPAKSVFQSTSPAASNDDDSSKDKATTSKVPPGDHLYTFNEFDRMFDDVFLDFGMEVTDVEEGCLVRTGNSKVSPSDTKGQSKAQYGRLLPTATQYLLADALCVTKKDTFVDIGHGIGNAVIQAAYTMGCESRGIEVMAGRNLVAELIMENLEGQRKVHHERDNRSVIVGKILLRHGRLEVPEHRTFLTNPEGVTKAFLDNFNGVFADRSAKLRQRYTLDQYNAGLFALMKPGSMLVALHKLDLGPTYLEANTYRKRHNLANQDNILASFYALEEFSFGPACNAVTWSQGGGCTDAIIGYKYTRLNQKTPEGKAVFLCCNRDCDIARAGTPIDATRLVESDEGDGTRVVINTCICKYTPIAPRSGRNRRPRKFRESLSEESDS</sequence>
<gene>
    <name evidence="3" type="ORF">PHATRDRAFT_50632</name>
</gene>
<feature type="compositionally biased region" description="Basic and acidic residues" evidence="1">
    <location>
        <begin position="217"/>
        <end position="227"/>
    </location>
</feature>
<reference evidence="3 4" key="1">
    <citation type="journal article" date="2008" name="Nature">
        <title>The Phaeodactylum genome reveals the evolutionary history of diatom genomes.</title>
        <authorList>
            <person name="Bowler C."/>
            <person name="Allen A.E."/>
            <person name="Badger J.H."/>
            <person name="Grimwood J."/>
            <person name="Jabbari K."/>
            <person name="Kuo A."/>
            <person name="Maheswari U."/>
            <person name="Martens C."/>
            <person name="Maumus F."/>
            <person name="Otillar R.P."/>
            <person name="Rayko E."/>
            <person name="Salamov A."/>
            <person name="Vandepoele K."/>
            <person name="Beszteri B."/>
            <person name="Gruber A."/>
            <person name="Heijde M."/>
            <person name="Katinka M."/>
            <person name="Mock T."/>
            <person name="Valentin K."/>
            <person name="Verret F."/>
            <person name="Berges J.A."/>
            <person name="Brownlee C."/>
            <person name="Cadoret J.P."/>
            <person name="Chiovitti A."/>
            <person name="Choi C.J."/>
            <person name="Coesel S."/>
            <person name="De Martino A."/>
            <person name="Detter J.C."/>
            <person name="Durkin C."/>
            <person name="Falciatore A."/>
            <person name="Fournet J."/>
            <person name="Haruta M."/>
            <person name="Huysman M.J."/>
            <person name="Jenkins B.D."/>
            <person name="Jiroutova K."/>
            <person name="Jorgensen R.E."/>
            <person name="Joubert Y."/>
            <person name="Kaplan A."/>
            <person name="Kroger N."/>
            <person name="Kroth P.G."/>
            <person name="La Roche J."/>
            <person name="Lindquist E."/>
            <person name="Lommer M."/>
            <person name="Martin-Jezequel V."/>
            <person name="Lopez P.J."/>
            <person name="Lucas S."/>
            <person name="Mangogna M."/>
            <person name="McGinnis K."/>
            <person name="Medlin L.K."/>
            <person name="Montsant A."/>
            <person name="Oudot-Le Secq M.P."/>
            <person name="Napoli C."/>
            <person name="Obornik M."/>
            <person name="Parker M.S."/>
            <person name="Petit J.L."/>
            <person name="Porcel B.M."/>
            <person name="Poulsen N."/>
            <person name="Robison M."/>
            <person name="Rychlewski L."/>
            <person name="Rynearson T.A."/>
            <person name="Schmutz J."/>
            <person name="Shapiro H."/>
            <person name="Siaut M."/>
            <person name="Stanley M."/>
            <person name="Sussman M.R."/>
            <person name="Taylor A.R."/>
            <person name="Vardi A."/>
            <person name="von Dassow P."/>
            <person name="Vyverman W."/>
            <person name="Willis A."/>
            <person name="Wyrwicz L.S."/>
            <person name="Rokhsar D.S."/>
            <person name="Weissenbach J."/>
            <person name="Armbrust E.V."/>
            <person name="Green B.R."/>
            <person name="Van de Peer Y."/>
            <person name="Grigoriev I.V."/>
        </authorList>
    </citation>
    <scope>NUCLEOTIDE SEQUENCE [LARGE SCALE GENOMIC DNA]</scope>
    <source>
        <strain evidence="3 4">CCAP 1055/1</strain>
    </source>
</reference>
<dbReference type="InParanoid" id="B7GER8"/>
<reference evidence="4" key="2">
    <citation type="submission" date="2008-08" db="EMBL/GenBank/DDBJ databases">
        <authorList>
            <consortium name="Diatom Consortium"/>
            <person name="Grigoriev I."/>
            <person name="Grimwood J."/>
            <person name="Kuo A."/>
            <person name="Otillar R.P."/>
            <person name="Salamov A."/>
            <person name="Detter J.C."/>
            <person name="Lindquist E."/>
            <person name="Shapiro H."/>
            <person name="Lucas S."/>
            <person name="Glavina del Rio T."/>
            <person name="Pitluck S."/>
            <person name="Rokhsar D."/>
            <person name="Bowler C."/>
        </authorList>
    </citation>
    <scope>GENOME REANNOTATION</scope>
    <source>
        <strain evidence="4">CCAP 1055/1</strain>
    </source>
</reference>
<evidence type="ECO:0000313" key="3">
    <source>
        <dbReference type="EMBL" id="EEC42894.1"/>
    </source>
</evidence>
<name>B7GER8_PHATC</name>
<feature type="compositionally biased region" description="Polar residues" evidence="1">
    <location>
        <begin position="53"/>
        <end position="63"/>
    </location>
</feature>
<dbReference type="SUPFAM" id="SSF53335">
    <property type="entry name" value="S-adenosyl-L-methionine-dependent methyltransferases"/>
    <property type="match status" value="1"/>
</dbReference>
<feature type="region of interest" description="Disordered" evidence="1">
    <location>
        <begin position="247"/>
        <end position="269"/>
    </location>
</feature>
<keyword evidence="4" id="KW-1185">Reference proteome</keyword>
<feature type="region of interest" description="Disordered" evidence="1">
    <location>
        <begin position="195"/>
        <end position="227"/>
    </location>
</feature>
<accession>B7GER8</accession>
<dbReference type="EMBL" id="CM000635">
    <property type="protein sequence ID" value="EEC42894.1"/>
    <property type="molecule type" value="Genomic_DNA"/>
</dbReference>
<evidence type="ECO:0000259" key="2">
    <source>
        <dbReference type="Pfam" id="PF08123"/>
    </source>
</evidence>
<dbReference type="GeneID" id="7199463"/>
<feature type="region of interest" description="Disordered" evidence="1">
    <location>
        <begin position="39"/>
        <end position="109"/>
    </location>
</feature>
<dbReference type="RefSeq" id="XP_002185596.1">
    <property type="nucleotide sequence ID" value="XM_002185560.1"/>
</dbReference>
<dbReference type="KEGG" id="pti:PHATRDRAFT_50632"/>
<dbReference type="STRING" id="556484.B7GER8"/>
<organism evidence="3 4">
    <name type="scientific">Phaeodactylum tricornutum (strain CCAP 1055/1)</name>
    <dbReference type="NCBI Taxonomy" id="556484"/>
    <lineage>
        <taxon>Eukaryota</taxon>
        <taxon>Sar</taxon>
        <taxon>Stramenopiles</taxon>
        <taxon>Ochrophyta</taxon>
        <taxon>Bacillariophyta</taxon>
        <taxon>Bacillariophyceae</taxon>
        <taxon>Bacillariophycidae</taxon>
        <taxon>Naviculales</taxon>
        <taxon>Phaeodactylaceae</taxon>
        <taxon>Phaeodactylum</taxon>
    </lineage>
</organism>
<proteinExistence type="predicted"/>
<dbReference type="Gene3D" id="3.40.50.150">
    <property type="entry name" value="Vaccinia Virus protein VP39"/>
    <property type="match status" value="1"/>
</dbReference>
<dbReference type="Pfam" id="PF08123">
    <property type="entry name" value="DOT1"/>
    <property type="match status" value="1"/>
</dbReference>
<dbReference type="AlphaFoldDB" id="B7GER8"/>
<protein>
    <recommendedName>
        <fullName evidence="2">DOT1 domain-containing protein</fullName>
    </recommendedName>
</protein>
<dbReference type="eggNOG" id="ENOG502SWNV">
    <property type="taxonomic scope" value="Eukaryota"/>
</dbReference>